<evidence type="ECO:0000259" key="10">
    <source>
        <dbReference type="Pfam" id="PF08527"/>
    </source>
</evidence>
<reference evidence="12" key="1">
    <citation type="submission" date="2025-08" db="UniProtKB">
        <authorList>
            <consortium name="RefSeq"/>
        </authorList>
    </citation>
    <scope>IDENTIFICATION</scope>
    <source>
        <tissue evidence="12">Blood</tissue>
    </source>
</reference>
<dbReference type="InterPro" id="IPR036556">
    <property type="entry name" value="PAD_central_sf"/>
</dbReference>
<dbReference type="Pfam" id="PF08526">
    <property type="entry name" value="PAD_N"/>
    <property type="match status" value="1"/>
</dbReference>
<keyword evidence="11" id="KW-1185">Reference proteome</keyword>
<dbReference type="InterPro" id="IPR008972">
    <property type="entry name" value="Cupredoxin"/>
</dbReference>
<dbReference type="PANTHER" id="PTHR10837:SF11">
    <property type="entry name" value="PROTEIN-ARGININE DEIMINASE TYPE-1"/>
    <property type="match status" value="1"/>
</dbReference>
<feature type="domain" description="Protein-arginine deiminase (PAD) N-terminal" evidence="9">
    <location>
        <begin position="1"/>
        <end position="112"/>
    </location>
</feature>
<comment type="catalytic activity">
    <reaction evidence="7">
        <text>L-arginyl-[protein] + H2O = L-citrullyl-[protein] + NH4(+)</text>
        <dbReference type="Rhea" id="RHEA:18089"/>
        <dbReference type="Rhea" id="RHEA-COMP:10532"/>
        <dbReference type="Rhea" id="RHEA-COMP:10588"/>
        <dbReference type="ChEBI" id="CHEBI:15377"/>
        <dbReference type="ChEBI" id="CHEBI:28938"/>
        <dbReference type="ChEBI" id="CHEBI:29965"/>
        <dbReference type="ChEBI" id="CHEBI:83397"/>
        <dbReference type="EC" id="3.5.3.15"/>
    </reaction>
</comment>
<dbReference type="GO" id="GO:0004668">
    <property type="term" value="F:protein-arginine deiminase activity"/>
    <property type="evidence" value="ECO:0007669"/>
    <property type="project" value="UniProtKB-EC"/>
</dbReference>
<gene>
    <name evidence="12" type="primary">LOC129344534</name>
</gene>
<feature type="domain" description="Protein-arginine deiminase C-terminal" evidence="8">
    <location>
        <begin position="283"/>
        <end position="331"/>
    </location>
</feature>
<dbReference type="InterPro" id="IPR013530">
    <property type="entry name" value="PAD_C"/>
</dbReference>
<keyword evidence="6" id="KW-0106">Calcium</keyword>
<dbReference type="SUPFAM" id="SSF55909">
    <property type="entry name" value="Pentein"/>
    <property type="match status" value="2"/>
</dbReference>
<protein>
    <recommendedName>
        <fullName evidence="3">protein-arginine deiminase</fullName>
        <ecNumber evidence="3">3.5.3.15</ecNumber>
    </recommendedName>
</protein>
<name>A0AA97KIC0_EUBMA</name>
<dbReference type="Pfam" id="PF03068">
    <property type="entry name" value="PAD"/>
    <property type="match status" value="2"/>
</dbReference>
<sequence>MSQQRRVRLSTEKPTSTVYVLGTEISLDVCGSAPAGAYAFQVQKTLGVNYVVRDTNISQVPSRVPRWPLDIGVEVVVAMKQSSRRVNESKVTISYYKANEETPMAKAVLLLTCVEISLDADSSRSGTVTKEVENKKEWTWGPEGSGAILLVNCDRDCLRVKDMDNQDDKVGSEEDLKDMSVMILTTRGPDIFEKYQLVLHVSASENDKVRVFHAQDGKPVSQYPVVLGPKNASYKVKGGRNQEAVFYVEGLAFPDANFSGLVSFHVTLLENPPEGQKFPAPPIFSDTVVFRIAPWIMTPNTLQPRTVYVCSVTDNADFVNNVTELAQSKGYDGLVEDVKKLHRKSKYSDLVSEVCKLVRKTKNRDFVAAVNKLARESKNMDFVEAMKELASRTGCALIICEGEKNQGDRWIQDEMEIGYVQAPHKGFPVVFDSPRNNKLKDFPFKDVLGPDFGYVKRERAGETASALDSFGNLEVSPPVTVRGKQYPLGRILIGSYISREENRQMFKFVRDFLYAQKVQSPVELDSDWLAVGHVDEFLAFVPAPDRKGFRLLLASPSACYKLLKEKEQEGYGDALMFEGKLDTCDQVKIKCILNDQELRSSNEYFQKSIDWNRDILKAELGLTEEDIIDIPQLFKPDPAEETPGKAVAYFPDMVNMLVLERHLGIPKPFGPIVNKECCLEREVRRLLEPLGLSCTFIDDYKAYHQKLGEIHCGTNVCRKPFSFKWWNMTMP</sequence>
<evidence type="ECO:0000256" key="6">
    <source>
        <dbReference type="ARBA" id="ARBA00022837"/>
    </source>
</evidence>
<accession>A0AA97KIC0</accession>
<dbReference type="Proteomes" id="UP001190640">
    <property type="component" value="Chromosome 17"/>
</dbReference>
<dbReference type="Gene3D" id="2.60.40.1700">
    <property type="entry name" value="Protein-arginine deiminase, central domain"/>
    <property type="match status" value="1"/>
</dbReference>
<evidence type="ECO:0000256" key="5">
    <source>
        <dbReference type="ARBA" id="ARBA00022801"/>
    </source>
</evidence>
<keyword evidence="4" id="KW-0963">Cytoplasm</keyword>
<evidence type="ECO:0000259" key="9">
    <source>
        <dbReference type="Pfam" id="PF08526"/>
    </source>
</evidence>
<proteinExistence type="inferred from homology"/>
<dbReference type="InterPro" id="IPR013732">
    <property type="entry name" value="PAD_N"/>
</dbReference>
<dbReference type="GO" id="GO:0005634">
    <property type="term" value="C:nucleus"/>
    <property type="evidence" value="ECO:0007669"/>
    <property type="project" value="TreeGrafter"/>
</dbReference>
<feature type="domain" description="Protein-arginine deiminase (PAD) central" evidence="10">
    <location>
        <begin position="114"/>
        <end position="270"/>
    </location>
</feature>
<dbReference type="SUPFAM" id="SSF110083">
    <property type="entry name" value="Peptidylarginine deiminase Pad4, middle domain"/>
    <property type="match status" value="1"/>
</dbReference>
<evidence type="ECO:0000256" key="1">
    <source>
        <dbReference type="ARBA" id="ARBA00004496"/>
    </source>
</evidence>
<dbReference type="InterPro" id="IPR004303">
    <property type="entry name" value="PAD"/>
</dbReference>
<dbReference type="Gene3D" id="2.60.40.1860">
    <property type="entry name" value="Protein-arginine deiminase, N-terminal domain"/>
    <property type="match status" value="1"/>
</dbReference>
<comment type="similarity">
    <text evidence="2">Belongs to the protein arginine deiminase family.</text>
</comment>
<evidence type="ECO:0000259" key="8">
    <source>
        <dbReference type="Pfam" id="PF03068"/>
    </source>
</evidence>
<dbReference type="KEGG" id="emc:129344534"/>
<dbReference type="InterPro" id="IPR038685">
    <property type="entry name" value="PAD_N_sf"/>
</dbReference>
<dbReference type="FunFam" id="2.60.40.1700:FF:000001">
    <property type="entry name" value="Protein-arginine deiminase type-2"/>
    <property type="match status" value="1"/>
</dbReference>
<feature type="domain" description="Protein-arginine deiminase C-terminal" evidence="8">
    <location>
        <begin position="374"/>
        <end position="727"/>
    </location>
</feature>
<comment type="subcellular location">
    <subcellularLocation>
        <location evidence="1">Cytoplasm</location>
    </subcellularLocation>
</comment>
<dbReference type="SUPFAM" id="SSF49503">
    <property type="entry name" value="Cupredoxins"/>
    <property type="match status" value="1"/>
</dbReference>
<dbReference type="CDD" id="cd04214">
    <property type="entry name" value="PAD_N"/>
    <property type="match status" value="1"/>
</dbReference>
<organism evidence="11 12">
    <name type="scientific">Eublepharis macularius</name>
    <name type="common">Leopard gecko</name>
    <name type="synonym">Cyrtodactylus macularius</name>
    <dbReference type="NCBI Taxonomy" id="481883"/>
    <lineage>
        <taxon>Eukaryota</taxon>
        <taxon>Metazoa</taxon>
        <taxon>Chordata</taxon>
        <taxon>Craniata</taxon>
        <taxon>Vertebrata</taxon>
        <taxon>Euteleostomi</taxon>
        <taxon>Lepidosauria</taxon>
        <taxon>Squamata</taxon>
        <taxon>Bifurcata</taxon>
        <taxon>Gekkota</taxon>
        <taxon>Eublepharidae</taxon>
        <taxon>Eublepharinae</taxon>
        <taxon>Eublepharis</taxon>
    </lineage>
</organism>
<dbReference type="EC" id="3.5.3.15" evidence="3"/>
<dbReference type="GeneID" id="129344534"/>
<dbReference type="GO" id="GO:0005509">
    <property type="term" value="F:calcium ion binding"/>
    <property type="evidence" value="ECO:0007669"/>
    <property type="project" value="InterPro"/>
</dbReference>
<evidence type="ECO:0000256" key="7">
    <source>
        <dbReference type="ARBA" id="ARBA00048487"/>
    </source>
</evidence>
<keyword evidence="5" id="KW-0378">Hydrolase</keyword>
<dbReference type="RefSeq" id="XP_054857233.1">
    <property type="nucleotide sequence ID" value="XM_055001258.1"/>
</dbReference>
<dbReference type="Pfam" id="PF08527">
    <property type="entry name" value="PAD_M"/>
    <property type="match status" value="1"/>
</dbReference>
<dbReference type="PANTHER" id="PTHR10837">
    <property type="entry name" value="PEPTIDYLARGININE DEIMINASE"/>
    <property type="match status" value="1"/>
</dbReference>
<dbReference type="Gene3D" id="3.75.10.10">
    <property type="entry name" value="L-arginine/glycine Amidinotransferase, Chain A"/>
    <property type="match status" value="1"/>
</dbReference>
<evidence type="ECO:0000313" key="12">
    <source>
        <dbReference type="RefSeq" id="XP_054857233.1"/>
    </source>
</evidence>
<dbReference type="AlphaFoldDB" id="A0AA97KIC0"/>
<dbReference type="InterPro" id="IPR013733">
    <property type="entry name" value="Prot_Arg_deaminase_cen_dom"/>
</dbReference>
<evidence type="ECO:0000256" key="3">
    <source>
        <dbReference type="ARBA" id="ARBA00012200"/>
    </source>
</evidence>
<dbReference type="FunFam" id="3.75.10.10:FF:000003">
    <property type="entry name" value="Protein-arginine deiminase type-2"/>
    <property type="match status" value="1"/>
</dbReference>
<evidence type="ECO:0000256" key="4">
    <source>
        <dbReference type="ARBA" id="ARBA00022490"/>
    </source>
</evidence>
<dbReference type="GO" id="GO:0005737">
    <property type="term" value="C:cytoplasm"/>
    <property type="evidence" value="ECO:0007669"/>
    <property type="project" value="UniProtKB-SubCell"/>
</dbReference>
<evidence type="ECO:0000256" key="2">
    <source>
        <dbReference type="ARBA" id="ARBA00008166"/>
    </source>
</evidence>
<evidence type="ECO:0000313" key="11">
    <source>
        <dbReference type="Proteomes" id="UP001190640"/>
    </source>
</evidence>